<dbReference type="RefSeq" id="WP_128501279.1">
    <property type="nucleotide sequence ID" value="NZ_CP035107.1"/>
</dbReference>
<sequence length="221" mass="23696">MKKTILALAALISFASCNQRPSGNKVILPAEEAEQVHATATTPEVETVQVEEALLDEDGNFIYNVGEFLAIKLPNGTEINVGEHSVENKLYQMLSDEAFQVSEDKAQGWITLDGVSFTKGSANLKDSSKKQISNLAAILKAYPNAKVKFGGYTDNTGSAEANQKISAQRAEAVASALVADGVAADRLAAEGYGPEHPICPANDTDECKAKNRRVDLRLTQK</sequence>
<dbReference type="GO" id="GO:0009279">
    <property type="term" value="C:cell outer membrane"/>
    <property type="evidence" value="ECO:0007669"/>
    <property type="project" value="UniProtKB-SubCell"/>
</dbReference>
<dbReference type="Gene3D" id="3.30.1330.60">
    <property type="entry name" value="OmpA-like domain"/>
    <property type="match status" value="1"/>
</dbReference>
<dbReference type="PROSITE" id="PS51123">
    <property type="entry name" value="OMPA_2"/>
    <property type="match status" value="1"/>
</dbReference>
<dbReference type="PANTHER" id="PTHR30329:SF21">
    <property type="entry name" value="LIPOPROTEIN YIAD-RELATED"/>
    <property type="match status" value="1"/>
</dbReference>
<evidence type="ECO:0000256" key="4">
    <source>
        <dbReference type="PROSITE-ProRule" id="PRU00473"/>
    </source>
</evidence>
<dbReference type="InterPro" id="IPR050330">
    <property type="entry name" value="Bact_OuterMem_StrucFunc"/>
</dbReference>
<keyword evidence="3" id="KW-0998">Cell outer membrane</keyword>
<feature type="domain" description="OmpA-like" evidence="5">
    <location>
        <begin position="104"/>
        <end position="221"/>
    </location>
</feature>
<dbReference type="EMBL" id="CP035107">
    <property type="protein sequence ID" value="QAR30805.1"/>
    <property type="molecule type" value="Genomic_DNA"/>
</dbReference>
<evidence type="ECO:0000256" key="1">
    <source>
        <dbReference type="ARBA" id="ARBA00004442"/>
    </source>
</evidence>
<evidence type="ECO:0000313" key="7">
    <source>
        <dbReference type="Proteomes" id="UP000287701"/>
    </source>
</evidence>
<evidence type="ECO:0000256" key="3">
    <source>
        <dbReference type="ARBA" id="ARBA00023237"/>
    </source>
</evidence>
<evidence type="ECO:0000259" key="5">
    <source>
        <dbReference type="PROSITE" id="PS51123"/>
    </source>
</evidence>
<accession>A0A3R5XUI5</accession>
<dbReference type="CDD" id="cd07185">
    <property type="entry name" value="OmpA_C-like"/>
    <property type="match status" value="1"/>
</dbReference>
<dbReference type="Proteomes" id="UP000287701">
    <property type="component" value="Chromosome"/>
</dbReference>
<comment type="subcellular location">
    <subcellularLocation>
        <location evidence="1">Cell outer membrane</location>
    </subcellularLocation>
</comment>
<dbReference type="Pfam" id="PF00691">
    <property type="entry name" value="OmpA"/>
    <property type="match status" value="1"/>
</dbReference>
<organism evidence="6 7">
    <name type="scientific">Ornithobacterium rhinotracheale</name>
    <dbReference type="NCBI Taxonomy" id="28251"/>
    <lineage>
        <taxon>Bacteria</taxon>
        <taxon>Pseudomonadati</taxon>
        <taxon>Bacteroidota</taxon>
        <taxon>Flavobacteriia</taxon>
        <taxon>Flavobacteriales</taxon>
        <taxon>Weeksellaceae</taxon>
        <taxon>Ornithobacterium</taxon>
    </lineage>
</organism>
<gene>
    <name evidence="6" type="ORF">EQP59_05380</name>
</gene>
<evidence type="ECO:0000256" key="2">
    <source>
        <dbReference type="ARBA" id="ARBA00023136"/>
    </source>
</evidence>
<dbReference type="OrthoDB" id="9782229at2"/>
<dbReference type="PANTHER" id="PTHR30329">
    <property type="entry name" value="STATOR ELEMENT OF FLAGELLAR MOTOR COMPLEX"/>
    <property type="match status" value="1"/>
</dbReference>
<dbReference type="InterPro" id="IPR006665">
    <property type="entry name" value="OmpA-like"/>
</dbReference>
<name>A0A3R5XUI5_ORNRH</name>
<evidence type="ECO:0000313" key="6">
    <source>
        <dbReference type="EMBL" id="QAR30805.1"/>
    </source>
</evidence>
<dbReference type="SUPFAM" id="SSF103088">
    <property type="entry name" value="OmpA-like"/>
    <property type="match status" value="1"/>
</dbReference>
<dbReference type="InterPro" id="IPR036737">
    <property type="entry name" value="OmpA-like_sf"/>
</dbReference>
<dbReference type="InterPro" id="IPR006664">
    <property type="entry name" value="OMP_bac"/>
</dbReference>
<reference evidence="6 7" key="1">
    <citation type="submission" date="2019-01" db="EMBL/GenBank/DDBJ databases">
        <title>Whole Genome of Ornithobacterium rhinotracheale FARPER-174b.</title>
        <authorList>
            <person name="Tataje-Lavanda L.A."/>
            <person name="Montalvan A."/>
            <person name="Montesinos R."/>
            <person name="Zimic M."/>
            <person name="Fernandez-Sanchez M."/>
            <person name="Fernandez-Diaz M."/>
        </authorList>
    </citation>
    <scope>NUCLEOTIDE SEQUENCE [LARGE SCALE GENOMIC DNA]</scope>
    <source>
        <strain evidence="6 7">FARPER-174b</strain>
    </source>
</reference>
<dbReference type="PRINTS" id="PR01021">
    <property type="entry name" value="OMPADOMAIN"/>
</dbReference>
<proteinExistence type="predicted"/>
<keyword evidence="2 4" id="KW-0472">Membrane</keyword>
<dbReference type="PROSITE" id="PS51257">
    <property type="entry name" value="PROKAR_LIPOPROTEIN"/>
    <property type="match status" value="1"/>
</dbReference>
<protein>
    <submittedName>
        <fullName evidence="6">OmpA family protein</fullName>
    </submittedName>
</protein>
<dbReference type="AlphaFoldDB" id="A0A3R5XUI5"/>